<reference evidence="2" key="1">
    <citation type="journal article" date="2020" name="mSystems">
        <title>Genome- and Community-Level Interaction Insights into Carbon Utilization and Element Cycling Functions of Hydrothermarchaeota in Hydrothermal Sediment.</title>
        <authorList>
            <person name="Zhou Z."/>
            <person name="Liu Y."/>
            <person name="Xu W."/>
            <person name="Pan J."/>
            <person name="Luo Z.H."/>
            <person name="Li M."/>
        </authorList>
    </citation>
    <scope>NUCLEOTIDE SEQUENCE [LARGE SCALE GENOMIC DNA]</scope>
    <source>
        <strain evidence="2">SpSt-855</strain>
    </source>
</reference>
<feature type="transmembrane region" description="Helical" evidence="1">
    <location>
        <begin position="94"/>
        <end position="115"/>
    </location>
</feature>
<organism evidence="2">
    <name type="scientific">Acidobacterium capsulatum</name>
    <dbReference type="NCBI Taxonomy" id="33075"/>
    <lineage>
        <taxon>Bacteria</taxon>
        <taxon>Pseudomonadati</taxon>
        <taxon>Acidobacteriota</taxon>
        <taxon>Terriglobia</taxon>
        <taxon>Terriglobales</taxon>
        <taxon>Acidobacteriaceae</taxon>
        <taxon>Acidobacterium</taxon>
    </lineage>
</organism>
<evidence type="ECO:0000256" key="1">
    <source>
        <dbReference type="SAM" id="Phobius"/>
    </source>
</evidence>
<feature type="transmembrane region" description="Helical" evidence="1">
    <location>
        <begin position="62"/>
        <end position="82"/>
    </location>
</feature>
<accession>A0A7V4XRF0</accession>
<keyword evidence="1" id="KW-0812">Transmembrane</keyword>
<gene>
    <name evidence="2" type="ORF">ENW50_03290</name>
</gene>
<proteinExistence type="predicted"/>
<name>A0A7V4XRF0_9BACT</name>
<protein>
    <submittedName>
        <fullName evidence="2">Uncharacterized protein</fullName>
    </submittedName>
</protein>
<keyword evidence="1" id="KW-0472">Membrane</keyword>
<comment type="caution">
    <text evidence="2">The sequence shown here is derived from an EMBL/GenBank/DDBJ whole genome shotgun (WGS) entry which is preliminary data.</text>
</comment>
<evidence type="ECO:0000313" key="2">
    <source>
        <dbReference type="EMBL" id="HGY93702.1"/>
    </source>
</evidence>
<sequence>MSHLNANTSSHHSEAPEDLRAALHDLHSTRTAELVQRTRRNVMETAHRMQSARAESRRRMGLVLLIFGLFVLLLTPALWAFCEEIFGANSVSDASSLAVVAFLMLFSTVLAFALGQSRERQSSRRGSL</sequence>
<dbReference type="AlphaFoldDB" id="A0A7V4XRF0"/>
<dbReference type="EMBL" id="DTKL01000018">
    <property type="protein sequence ID" value="HGY93702.1"/>
    <property type="molecule type" value="Genomic_DNA"/>
</dbReference>
<keyword evidence="1" id="KW-1133">Transmembrane helix</keyword>